<sequence>MTSDARDLQTTSRYIIPAISSEKERLAKQYAMKKAIYGWSSAVPTTIDLSKVENVLDIAAGTCIWTLDFADMPQVKSNRDKINIYACDINTDFFPDSRFMDDMGITTFGQDVTAPFAEEYHGKFDLIHASFLVICLTEEGWLSALANFAKILKPGGIVLMDESDPIFFTEEQPPWPIDAGGHVIDKCMDGTSWVHKANCVYTGYSLKNGFVVGLTICLRGMLEQAGFVVEDSQRGLAAVGKVCRSRKGLDGGSLAAYEDFSVENMDLLLPHLAAGMFEKQTLEVPPGNIVTEKMVMDEILNEVQTGMRADGAILVGAYFVARKS</sequence>
<dbReference type="CDD" id="cd02440">
    <property type="entry name" value="AdoMet_MTases"/>
    <property type="match status" value="1"/>
</dbReference>
<name>A0AAD7I167_9AGAR</name>
<dbReference type="InterPro" id="IPR041698">
    <property type="entry name" value="Methyltransf_25"/>
</dbReference>
<protein>
    <recommendedName>
        <fullName evidence="1">Methyltransferase domain-containing protein</fullName>
    </recommendedName>
</protein>
<dbReference type="InterPro" id="IPR029063">
    <property type="entry name" value="SAM-dependent_MTases_sf"/>
</dbReference>
<evidence type="ECO:0000313" key="3">
    <source>
        <dbReference type="Proteomes" id="UP001215598"/>
    </source>
</evidence>
<dbReference type="EMBL" id="JARKIB010000143">
    <property type="protein sequence ID" value="KAJ7732698.1"/>
    <property type="molecule type" value="Genomic_DNA"/>
</dbReference>
<gene>
    <name evidence="2" type="ORF">B0H16DRAFT_1580772</name>
</gene>
<comment type="caution">
    <text evidence="2">The sequence shown here is derived from an EMBL/GenBank/DDBJ whole genome shotgun (WGS) entry which is preliminary data.</text>
</comment>
<dbReference type="Gene3D" id="3.40.50.150">
    <property type="entry name" value="Vaccinia Virus protein VP39"/>
    <property type="match status" value="1"/>
</dbReference>
<feature type="domain" description="Methyltransferase" evidence="1">
    <location>
        <begin position="55"/>
        <end position="156"/>
    </location>
</feature>
<proteinExistence type="predicted"/>
<organism evidence="2 3">
    <name type="scientific">Mycena metata</name>
    <dbReference type="NCBI Taxonomy" id="1033252"/>
    <lineage>
        <taxon>Eukaryota</taxon>
        <taxon>Fungi</taxon>
        <taxon>Dikarya</taxon>
        <taxon>Basidiomycota</taxon>
        <taxon>Agaricomycotina</taxon>
        <taxon>Agaricomycetes</taxon>
        <taxon>Agaricomycetidae</taxon>
        <taxon>Agaricales</taxon>
        <taxon>Marasmiineae</taxon>
        <taxon>Mycenaceae</taxon>
        <taxon>Mycena</taxon>
    </lineage>
</organism>
<dbReference type="AlphaFoldDB" id="A0AAD7I167"/>
<dbReference type="Pfam" id="PF13649">
    <property type="entry name" value="Methyltransf_25"/>
    <property type="match status" value="1"/>
</dbReference>
<dbReference type="Proteomes" id="UP001215598">
    <property type="component" value="Unassembled WGS sequence"/>
</dbReference>
<accession>A0AAD7I167</accession>
<evidence type="ECO:0000259" key="1">
    <source>
        <dbReference type="Pfam" id="PF13649"/>
    </source>
</evidence>
<reference evidence="2" key="1">
    <citation type="submission" date="2023-03" db="EMBL/GenBank/DDBJ databases">
        <title>Massive genome expansion in bonnet fungi (Mycena s.s.) driven by repeated elements and novel gene families across ecological guilds.</title>
        <authorList>
            <consortium name="Lawrence Berkeley National Laboratory"/>
            <person name="Harder C.B."/>
            <person name="Miyauchi S."/>
            <person name="Viragh M."/>
            <person name="Kuo A."/>
            <person name="Thoen E."/>
            <person name="Andreopoulos B."/>
            <person name="Lu D."/>
            <person name="Skrede I."/>
            <person name="Drula E."/>
            <person name="Henrissat B."/>
            <person name="Morin E."/>
            <person name="Kohler A."/>
            <person name="Barry K."/>
            <person name="LaButti K."/>
            <person name="Morin E."/>
            <person name="Salamov A."/>
            <person name="Lipzen A."/>
            <person name="Mereny Z."/>
            <person name="Hegedus B."/>
            <person name="Baldrian P."/>
            <person name="Stursova M."/>
            <person name="Weitz H."/>
            <person name="Taylor A."/>
            <person name="Grigoriev I.V."/>
            <person name="Nagy L.G."/>
            <person name="Martin F."/>
            <person name="Kauserud H."/>
        </authorList>
    </citation>
    <scope>NUCLEOTIDE SEQUENCE</scope>
    <source>
        <strain evidence="2">CBHHK182m</strain>
    </source>
</reference>
<keyword evidence="3" id="KW-1185">Reference proteome</keyword>
<evidence type="ECO:0000313" key="2">
    <source>
        <dbReference type="EMBL" id="KAJ7732698.1"/>
    </source>
</evidence>
<dbReference type="SUPFAM" id="SSF53335">
    <property type="entry name" value="S-adenosyl-L-methionine-dependent methyltransferases"/>
    <property type="match status" value="1"/>
</dbReference>